<evidence type="ECO:0000256" key="2">
    <source>
        <dbReference type="ARBA" id="ARBA00023002"/>
    </source>
</evidence>
<dbReference type="InterPro" id="IPR015590">
    <property type="entry name" value="Aldehyde_DH_dom"/>
</dbReference>
<dbReference type="GO" id="GO:0008911">
    <property type="term" value="F:lactaldehyde dehydrogenase (NAD+) activity"/>
    <property type="evidence" value="ECO:0007669"/>
    <property type="project" value="TreeGrafter"/>
</dbReference>
<evidence type="ECO:0000259" key="3">
    <source>
        <dbReference type="Pfam" id="PF00171"/>
    </source>
</evidence>
<dbReference type="InterPro" id="IPR016161">
    <property type="entry name" value="Ald_DH/histidinol_DH"/>
</dbReference>
<keyword evidence="5" id="KW-1185">Reference proteome</keyword>
<name>A0A7W0BYQ9_9BACL</name>
<evidence type="ECO:0000313" key="5">
    <source>
        <dbReference type="Proteomes" id="UP000523087"/>
    </source>
</evidence>
<comment type="caution">
    <text evidence="4">The sequence shown here is derived from an EMBL/GenBank/DDBJ whole genome shotgun (WGS) entry which is preliminary data.</text>
</comment>
<sequence length="67" mass="7758">MLLHMVYTANILYAARRIESGTVIVNDIPTFRVDYMPYGGVKESGYGYEREYAVQEMTELKFISKID</sequence>
<accession>A0A7W0BYQ9</accession>
<dbReference type="SUPFAM" id="SSF53720">
    <property type="entry name" value="ALDH-like"/>
    <property type="match status" value="1"/>
</dbReference>
<dbReference type="PANTHER" id="PTHR42991:SF1">
    <property type="entry name" value="ALDEHYDE DEHYDROGENASE"/>
    <property type="match status" value="1"/>
</dbReference>
<dbReference type="InterPro" id="IPR016163">
    <property type="entry name" value="Ald_DH_C"/>
</dbReference>
<dbReference type="AlphaFoldDB" id="A0A7W0BYQ9"/>
<dbReference type="Proteomes" id="UP000523087">
    <property type="component" value="Unassembled WGS sequence"/>
</dbReference>
<dbReference type="EMBL" id="JACDUT010000008">
    <property type="protein sequence ID" value="MBA2875976.1"/>
    <property type="molecule type" value="Genomic_DNA"/>
</dbReference>
<reference evidence="4 5" key="1">
    <citation type="submission" date="2020-07" db="EMBL/GenBank/DDBJ databases">
        <title>Genomic Encyclopedia of Type Strains, Phase IV (KMG-IV): sequencing the most valuable type-strain genomes for metagenomic binning, comparative biology and taxonomic classification.</title>
        <authorList>
            <person name="Goeker M."/>
        </authorList>
    </citation>
    <scope>NUCLEOTIDE SEQUENCE [LARGE SCALE GENOMIC DNA]</scope>
    <source>
        <strain evidence="4 5">DSM 15730</strain>
    </source>
</reference>
<dbReference type="Gene3D" id="3.40.309.10">
    <property type="entry name" value="Aldehyde Dehydrogenase, Chain A, domain 2"/>
    <property type="match status" value="1"/>
</dbReference>
<keyword evidence="2" id="KW-0560">Oxidoreductase</keyword>
<organism evidence="4 5">
    <name type="scientific">Thermaerobacillus caldiproteolyticus</name>
    <dbReference type="NCBI Taxonomy" id="247480"/>
    <lineage>
        <taxon>Bacteria</taxon>
        <taxon>Bacillati</taxon>
        <taxon>Bacillota</taxon>
        <taxon>Bacilli</taxon>
        <taxon>Bacillales</taxon>
        <taxon>Anoxybacillaceae</taxon>
        <taxon>Thermaerobacillus</taxon>
    </lineage>
</organism>
<dbReference type="Pfam" id="PF00171">
    <property type="entry name" value="Aldedh"/>
    <property type="match status" value="1"/>
</dbReference>
<dbReference type="Gene3D" id="3.40.605.10">
    <property type="entry name" value="Aldehyde Dehydrogenase, Chain A, domain 1"/>
    <property type="match status" value="1"/>
</dbReference>
<dbReference type="InterPro" id="IPR051020">
    <property type="entry name" value="ALDH-related_metabolic_enz"/>
</dbReference>
<gene>
    <name evidence="4" type="ORF">HNR31_002770</name>
</gene>
<dbReference type="PANTHER" id="PTHR42991">
    <property type="entry name" value="ALDEHYDE DEHYDROGENASE"/>
    <property type="match status" value="1"/>
</dbReference>
<feature type="domain" description="Aldehyde dehydrogenase" evidence="3">
    <location>
        <begin position="7"/>
        <end position="63"/>
    </location>
</feature>
<protein>
    <submittedName>
        <fullName evidence="4">Acyl-CoA reductase-like NAD-dependent aldehyde dehydrogenase</fullName>
    </submittedName>
</protein>
<dbReference type="InterPro" id="IPR016162">
    <property type="entry name" value="Ald_DH_N"/>
</dbReference>
<comment type="similarity">
    <text evidence="1">Belongs to the aldehyde dehydrogenase family.</text>
</comment>
<evidence type="ECO:0000256" key="1">
    <source>
        <dbReference type="ARBA" id="ARBA00009986"/>
    </source>
</evidence>
<proteinExistence type="inferred from homology"/>
<evidence type="ECO:0000313" key="4">
    <source>
        <dbReference type="EMBL" id="MBA2875976.1"/>
    </source>
</evidence>